<reference evidence="2" key="1">
    <citation type="submission" date="2018-06" db="EMBL/GenBank/DDBJ databases">
        <authorList>
            <person name="Zhirakovskaya E."/>
        </authorList>
    </citation>
    <scope>NUCLEOTIDE SEQUENCE</scope>
</reference>
<dbReference type="PROSITE" id="PS00092">
    <property type="entry name" value="N6_MTASE"/>
    <property type="match status" value="1"/>
</dbReference>
<protein>
    <recommendedName>
        <fullName evidence="1">Methyltransferase small domain-containing protein</fullName>
    </recommendedName>
</protein>
<dbReference type="PANTHER" id="PTHR47739">
    <property type="entry name" value="TRNA1(VAL) (ADENINE(37)-N6)-METHYLTRANSFERASE"/>
    <property type="match status" value="1"/>
</dbReference>
<dbReference type="GO" id="GO:0032259">
    <property type="term" value="P:methylation"/>
    <property type="evidence" value="ECO:0007669"/>
    <property type="project" value="InterPro"/>
</dbReference>
<dbReference type="GO" id="GO:0008757">
    <property type="term" value="F:S-adenosylmethionine-dependent methyltransferase activity"/>
    <property type="evidence" value="ECO:0007669"/>
    <property type="project" value="UniProtKB-ARBA"/>
</dbReference>
<evidence type="ECO:0000259" key="1">
    <source>
        <dbReference type="Pfam" id="PF05175"/>
    </source>
</evidence>
<gene>
    <name evidence="2" type="ORF">MNBD_NITROSPINAE02-7</name>
</gene>
<dbReference type="InterPro" id="IPR007848">
    <property type="entry name" value="Small_mtfrase_dom"/>
</dbReference>
<dbReference type="SUPFAM" id="SSF53335">
    <property type="entry name" value="S-adenosyl-L-methionine-dependent methyltransferases"/>
    <property type="match status" value="1"/>
</dbReference>
<dbReference type="GO" id="GO:0003676">
    <property type="term" value="F:nucleic acid binding"/>
    <property type="evidence" value="ECO:0007669"/>
    <property type="project" value="InterPro"/>
</dbReference>
<sequence length="232" mass="25695">MSPKLTLHQGSKGYRFSRDSFLLADFFRFEGVKSILDLGAGAGAVSIPIGFYNSRIDITALEINFELAKQARINASESGLKNYRVVVGDILCATETFGGKVFDAIVCNPPYKKAGSGRLGHDIAKAMARHEVNIRLGDIIEVSSRLLRDGGSLSITMTYERREEYKMFLARNGFFEVRLREVKATAESEPYIFLSEAFYGAKRRLEAPPPLVLRSSGGGDSEEYNLISSRYG</sequence>
<dbReference type="InterPro" id="IPR029063">
    <property type="entry name" value="SAM-dependent_MTases_sf"/>
</dbReference>
<dbReference type="Pfam" id="PF05175">
    <property type="entry name" value="MTS"/>
    <property type="match status" value="1"/>
</dbReference>
<dbReference type="AlphaFoldDB" id="A0A3B1D243"/>
<dbReference type="EMBL" id="UOGE01000109">
    <property type="protein sequence ID" value="VAX25695.1"/>
    <property type="molecule type" value="Genomic_DNA"/>
</dbReference>
<dbReference type="InterPro" id="IPR002052">
    <property type="entry name" value="DNA_methylase_N6_adenine_CS"/>
</dbReference>
<accession>A0A3B1D243</accession>
<name>A0A3B1D243_9ZZZZ</name>
<dbReference type="CDD" id="cd02440">
    <property type="entry name" value="AdoMet_MTases"/>
    <property type="match status" value="1"/>
</dbReference>
<proteinExistence type="predicted"/>
<organism evidence="2">
    <name type="scientific">hydrothermal vent metagenome</name>
    <dbReference type="NCBI Taxonomy" id="652676"/>
    <lineage>
        <taxon>unclassified sequences</taxon>
        <taxon>metagenomes</taxon>
        <taxon>ecological metagenomes</taxon>
    </lineage>
</organism>
<dbReference type="PANTHER" id="PTHR47739:SF1">
    <property type="entry name" value="TRNA1(VAL) (ADENINE(37)-N6)-METHYLTRANSFERASE"/>
    <property type="match status" value="1"/>
</dbReference>
<dbReference type="Gene3D" id="3.40.50.150">
    <property type="entry name" value="Vaccinia Virus protein VP39"/>
    <property type="match status" value="1"/>
</dbReference>
<evidence type="ECO:0000313" key="2">
    <source>
        <dbReference type="EMBL" id="VAX25695.1"/>
    </source>
</evidence>
<dbReference type="InterPro" id="IPR050210">
    <property type="entry name" value="tRNA_Adenine-N(6)_MTase"/>
</dbReference>
<feature type="domain" description="Methyltransferase small" evidence="1">
    <location>
        <begin position="22"/>
        <end position="156"/>
    </location>
</feature>